<reference evidence="1 2" key="1">
    <citation type="submission" date="2020-08" db="EMBL/GenBank/DDBJ databases">
        <title>Genomic Encyclopedia of Type Strains, Phase IV (KMG-IV): sequencing the most valuable type-strain genomes for metagenomic binning, comparative biology and taxonomic classification.</title>
        <authorList>
            <person name="Goeker M."/>
        </authorList>
    </citation>
    <scope>NUCLEOTIDE SEQUENCE [LARGE SCALE GENOMIC DNA]</scope>
    <source>
        <strain evidence="1 2">DSM 100774</strain>
    </source>
</reference>
<gene>
    <name evidence="1" type="ORF">GGQ60_001458</name>
</gene>
<dbReference type="RefSeq" id="WP_183761550.1">
    <property type="nucleotide sequence ID" value="NZ_BMHZ01000001.1"/>
</dbReference>
<dbReference type="Proteomes" id="UP000532273">
    <property type="component" value="Unassembled WGS sequence"/>
</dbReference>
<protein>
    <submittedName>
        <fullName evidence="1">Uncharacterized protein</fullName>
    </submittedName>
</protein>
<organism evidence="1 2">
    <name type="scientific">Pedobacter zeae</name>
    <dbReference type="NCBI Taxonomy" id="1737356"/>
    <lineage>
        <taxon>Bacteria</taxon>
        <taxon>Pseudomonadati</taxon>
        <taxon>Bacteroidota</taxon>
        <taxon>Sphingobacteriia</taxon>
        <taxon>Sphingobacteriales</taxon>
        <taxon>Sphingobacteriaceae</taxon>
        <taxon>Pedobacter</taxon>
    </lineage>
</organism>
<comment type="caution">
    <text evidence="1">The sequence shown here is derived from an EMBL/GenBank/DDBJ whole genome shotgun (WGS) entry which is preliminary data.</text>
</comment>
<evidence type="ECO:0000313" key="2">
    <source>
        <dbReference type="Proteomes" id="UP000532273"/>
    </source>
</evidence>
<accession>A0A7W6KBC2</accession>
<sequence length="205" mass="24045">MNKNVRKAILKSFPVPDHATRFEVKEKNAKPIISLWLISQDLEEMISCLERSIKVQKIKNLDELIPKSLWEKMVISYGKIFSNSEDGFSKIDPNRYFKSKLSNSIHEHLIKVRNSYLAHRGYNDYEHCLMILDLIEKDGKVKFQFAFPTAKELGYFNKNHKSILRHLKCLENNVKKKLNEKVRKLEAFIINELKTNHASDIEKGK</sequence>
<dbReference type="AlphaFoldDB" id="A0A7W6KBC2"/>
<evidence type="ECO:0000313" key="1">
    <source>
        <dbReference type="EMBL" id="MBB4107477.1"/>
    </source>
</evidence>
<name>A0A7W6KBC2_9SPHI</name>
<proteinExistence type="predicted"/>
<dbReference type="EMBL" id="JACIEF010000002">
    <property type="protein sequence ID" value="MBB4107477.1"/>
    <property type="molecule type" value="Genomic_DNA"/>
</dbReference>